<reference evidence="3" key="1">
    <citation type="submission" date="2018-06" db="EMBL/GenBank/DDBJ databases">
        <authorList>
            <person name="Zhirakovskaya E."/>
        </authorList>
    </citation>
    <scope>NUCLEOTIDE SEQUENCE</scope>
</reference>
<evidence type="ECO:0000256" key="1">
    <source>
        <dbReference type="SAM" id="MobiDB-lite"/>
    </source>
</evidence>
<evidence type="ECO:0000313" key="3">
    <source>
        <dbReference type="EMBL" id="VAV94761.1"/>
    </source>
</evidence>
<dbReference type="SUPFAM" id="SSF53244">
    <property type="entry name" value="MurD-like peptide ligases, peptide-binding domain"/>
    <property type="match status" value="1"/>
</dbReference>
<sequence length="235" mass="26182">MEGKAMHNVQNAMFAAAIAYSFDKDIDQIRLGLKTFNTTFSQAPGRMNVFDELPFRVILDYAHNPAAFEGLTNLVDRLDNHERKIIAVSCPGDRRDEDVLESARILAGHYGHYVLKADDNRRGRGDDEIPKLMKKGLMDHGVAEDAITVIPDEQEAIQHCLEMGEEKDLLVVIGDNVSRSWKQIVYFGDGEQGSGNVESTKSIDTAYEGLVDGEQPLISDERGVRLARNDTEDSD</sequence>
<gene>
    <name evidence="3" type="ORF">MNBD_ALPHA04-1638</name>
</gene>
<dbReference type="GO" id="GO:0005524">
    <property type="term" value="F:ATP binding"/>
    <property type="evidence" value="ECO:0007669"/>
    <property type="project" value="InterPro"/>
</dbReference>
<evidence type="ECO:0000259" key="2">
    <source>
        <dbReference type="Pfam" id="PF02875"/>
    </source>
</evidence>
<dbReference type="PANTHER" id="PTHR23135:SF18">
    <property type="entry name" value="CYANOPHYCIN SYNTHETASE"/>
    <property type="match status" value="1"/>
</dbReference>
<dbReference type="InterPro" id="IPR036615">
    <property type="entry name" value="Mur_ligase_C_dom_sf"/>
</dbReference>
<dbReference type="EMBL" id="UOEF01000189">
    <property type="protein sequence ID" value="VAV94761.1"/>
    <property type="molecule type" value="Genomic_DNA"/>
</dbReference>
<dbReference type="InterPro" id="IPR036565">
    <property type="entry name" value="Mur-like_cat_sf"/>
</dbReference>
<dbReference type="Pfam" id="PF02875">
    <property type="entry name" value="Mur_ligase_C"/>
    <property type="match status" value="1"/>
</dbReference>
<proteinExistence type="predicted"/>
<dbReference type="Gene3D" id="3.90.190.20">
    <property type="entry name" value="Mur ligase, C-terminal domain"/>
    <property type="match status" value="1"/>
</dbReference>
<dbReference type="EC" id="6.3.2.29" evidence="3"/>
<feature type="region of interest" description="Disordered" evidence="1">
    <location>
        <begin position="212"/>
        <end position="235"/>
    </location>
</feature>
<dbReference type="AlphaFoldDB" id="A0A3B0RUE0"/>
<dbReference type="InterPro" id="IPR004101">
    <property type="entry name" value="Mur_ligase_C"/>
</dbReference>
<feature type="compositionally biased region" description="Basic and acidic residues" evidence="1">
    <location>
        <begin position="219"/>
        <end position="235"/>
    </location>
</feature>
<dbReference type="PANTHER" id="PTHR23135">
    <property type="entry name" value="MUR LIGASE FAMILY MEMBER"/>
    <property type="match status" value="1"/>
</dbReference>
<organism evidence="3">
    <name type="scientific">hydrothermal vent metagenome</name>
    <dbReference type="NCBI Taxonomy" id="652676"/>
    <lineage>
        <taxon>unclassified sequences</taxon>
        <taxon>metagenomes</taxon>
        <taxon>ecological metagenomes</taxon>
    </lineage>
</organism>
<accession>A0A3B0RUE0</accession>
<feature type="domain" description="Mur ligase C-terminal" evidence="2">
    <location>
        <begin position="45"/>
        <end position="174"/>
    </location>
</feature>
<dbReference type="SUPFAM" id="SSF53623">
    <property type="entry name" value="MurD-like peptide ligases, catalytic domain"/>
    <property type="match status" value="1"/>
</dbReference>
<dbReference type="GO" id="GO:0071160">
    <property type="term" value="F:cyanophycin synthetase activity (L-aspartate-adding)"/>
    <property type="evidence" value="ECO:0007669"/>
    <property type="project" value="UniProtKB-EC"/>
</dbReference>
<keyword evidence="3" id="KW-0436">Ligase</keyword>
<protein>
    <submittedName>
        <fullName evidence="3">Cyanophycin synthase</fullName>
        <ecNumber evidence="3">6.3.2.29</ecNumber>
    </submittedName>
</protein>
<name>A0A3B0RUE0_9ZZZZ</name>